<keyword evidence="1" id="KW-0378">Hydrolase</keyword>
<proteinExistence type="predicted"/>
<gene>
    <name evidence="1" type="ORF">Tci_539686</name>
</gene>
<name>A0A699IPK2_TANCI</name>
<protein>
    <submittedName>
        <fullName evidence="1">Pre-mRNA-splicing ATP-dependent RNA helicase</fullName>
    </submittedName>
</protein>
<keyword evidence="1" id="KW-0547">Nucleotide-binding</keyword>
<comment type="caution">
    <text evidence="1">The sequence shown here is derived from an EMBL/GenBank/DDBJ whole genome shotgun (WGS) entry which is preliminary data.</text>
</comment>
<keyword evidence="1" id="KW-0347">Helicase</keyword>
<dbReference type="GO" id="GO:0004386">
    <property type="term" value="F:helicase activity"/>
    <property type="evidence" value="ECO:0007669"/>
    <property type="project" value="UniProtKB-KW"/>
</dbReference>
<dbReference type="EMBL" id="BKCJ010308844">
    <property type="protein sequence ID" value="GEZ67713.1"/>
    <property type="molecule type" value="Genomic_DNA"/>
</dbReference>
<reference evidence="1" key="1">
    <citation type="journal article" date="2019" name="Sci. Rep.">
        <title>Draft genome of Tanacetum cinerariifolium, the natural source of mosquito coil.</title>
        <authorList>
            <person name="Yamashiro T."/>
            <person name="Shiraishi A."/>
            <person name="Satake H."/>
            <person name="Nakayama K."/>
        </authorList>
    </citation>
    <scope>NUCLEOTIDE SEQUENCE</scope>
</reference>
<accession>A0A699IPK2</accession>
<organism evidence="1">
    <name type="scientific">Tanacetum cinerariifolium</name>
    <name type="common">Dalmatian daisy</name>
    <name type="synonym">Chrysanthemum cinerariifolium</name>
    <dbReference type="NCBI Taxonomy" id="118510"/>
    <lineage>
        <taxon>Eukaryota</taxon>
        <taxon>Viridiplantae</taxon>
        <taxon>Streptophyta</taxon>
        <taxon>Embryophyta</taxon>
        <taxon>Tracheophyta</taxon>
        <taxon>Spermatophyta</taxon>
        <taxon>Magnoliopsida</taxon>
        <taxon>eudicotyledons</taxon>
        <taxon>Gunneridae</taxon>
        <taxon>Pentapetalae</taxon>
        <taxon>asterids</taxon>
        <taxon>campanulids</taxon>
        <taxon>Asterales</taxon>
        <taxon>Asteraceae</taxon>
        <taxon>Asteroideae</taxon>
        <taxon>Anthemideae</taxon>
        <taxon>Anthemidinae</taxon>
        <taxon>Tanacetum</taxon>
    </lineage>
</organism>
<dbReference type="PANTHER" id="PTHR35490">
    <property type="entry name" value="BACTERIOPHAGE N4 ADSORPTION B PROTEIN"/>
    <property type="match status" value="1"/>
</dbReference>
<sequence length="108" mass="12565">MRSQWGRIQEQLSVVRLSLPADSTMLEDEPANDLGEELCLQVDHLRFVSNSVGRGIARDELEVEMESEMQSKNFEISWLLDRLHYYEAVNHEMSQRNQESIGELLLIM</sequence>
<keyword evidence="1" id="KW-0067">ATP-binding</keyword>
<dbReference type="PANTHER" id="PTHR35490:SF6">
    <property type="entry name" value="NETRIN RECEPTOR DCC"/>
    <property type="match status" value="1"/>
</dbReference>
<dbReference type="AlphaFoldDB" id="A0A699IPK2"/>
<evidence type="ECO:0000313" key="1">
    <source>
        <dbReference type="EMBL" id="GEZ67713.1"/>
    </source>
</evidence>